<dbReference type="Proteomes" id="UP000515563">
    <property type="component" value="Chromosome"/>
</dbReference>
<dbReference type="KEGG" id="kqi:F1D05_09485"/>
<dbReference type="InterPro" id="IPR001387">
    <property type="entry name" value="Cro/C1-type_HTH"/>
</dbReference>
<reference evidence="3" key="1">
    <citation type="submission" date="2019-09" db="EMBL/GenBank/DDBJ databases">
        <title>Antimicrobial potential of Antarctic Bacteria.</title>
        <authorList>
            <person name="Benaud N."/>
            <person name="Edwards R.J."/>
            <person name="Ferrari B.C."/>
        </authorList>
    </citation>
    <scope>NUCLEOTIDE SEQUENCE [LARGE SCALE GENOMIC DNA]</scope>
    <source>
        <strain evidence="3">SPB151</strain>
    </source>
</reference>
<sequence>MEVAEYEREQIAADLRSALADTGLTQEAFARLLGTSRPRLSAYLSGRTIPSAALYQRALRTAAGLKSSRLHGWMTPDRTIDEINESLADGNEEWAFKLALQARDQLAYMLQNNDPGSDAWLRRSHEVSDPRFETLLAALVEHEFEQHNSPRIPEWTRRLTLRTPWLHPNLRRGAAWTRKHTPDWLSTRGIYISEHDLLTA</sequence>
<dbReference type="Gene3D" id="1.10.260.40">
    <property type="entry name" value="lambda repressor-like DNA-binding domains"/>
    <property type="match status" value="1"/>
</dbReference>
<dbReference type="Pfam" id="PF13560">
    <property type="entry name" value="HTH_31"/>
    <property type="match status" value="1"/>
</dbReference>
<dbReference type="RefSeq" id="WP_185446929.1">
    <property type="nucleotide sequence ID" value="NZ_CP043661.1"/>
</dbReference>
<organism evidence="2 3">
    <name type="scientific">Kribbella qitaiheensis</name>
    <dbReference type="NCBI Taxonomy" id="1544730"/>
    <lineage>
        <taxon>Bacteria</taxon>
        <taxon>Bacillati</taxon>
        <taxon>Actinomycetota</taxon>
        <taxon>Actinomycetes</taxon>
        <taxon>Propionibacteriales</taxon>
        <taxon>Kribbellaceae</taxon>
        <taxon>Kribbella</taxon>
    </lineage>
</organism>
<evidence type="ECO:0000259" key="1">
    <source>
        <dbReference type="PROSITE" id="PS50943"/>
    </source>
</evidence>
<evidence type="ECO:0000313" key="3">
    <source>
        <dbReference type="Proteomes" id="UP000515563"/>
    </source>
</evidence>
<accession>A0A7G6WVR0</accession>
<dbReference type="CDD" id="cd00093">
    <property type="entry name" value="HTH_XRE"/>
    <property type="match status" value="1"/>
</dbReference>
<reference evidence="2 3" key="2">
    <citation type="journal article" date="2020" name="Microbiol. Resour. Announc.">
        <title>Antarctic desert soil bacteria exhibit high novel natural product potential, evaluated through long-read genome sequencing and comparative genomics.</title>
        <authorList>
            <person name="Benaud N."/>
            <person name="Edwards R.J."/>
            <person name="Amos T.G."/>
            <person name="D'Agostino P.M."/>
            <person name="Gutierrez-Chavez C."/>
            <person name="Montgomery K."/>
            <person name="Nicetic I."/>
            <person name="Ferrari B.C."/>
        </authorList>
    </citation>
    <scope>NUCLEOTIDE SEQUENCE [LARGE SCALE GENOMIC DNA]</scope>
    <source>
        <strain evidence="2 3">SPB151</strain>
    </source>
</reference>
<dbReference type="SMART" id="SM00530">
    <property type="entry name" value="HTH_XRE"/>
    <property type="match status" value="1"/>
</dbReference>
<evidence type="ECO:0000313" key="2">
    <source>
        <dbReference type="EMBL" id="QNE18075.1"/>
    </source>
</evidence>
<protein>
    <submittedName>
        <fullName evidence="2">Helix-turn-helix transcriptional regulator</fullName>
    </submittedName>
</protein>
<proteinExistence type="predicted"/>
<dbReference type="AlphaFoldDB" id="A0A7G6WVR0"/>
<dbReference type="SUPFAM" id="SSF47413">
    <property type="entry name" value="lambda repressor-like DNA-binding domains"/>
    <property type="match status" value="1"/>
</dbReference>
<name>A0A7G6WVR0_9ACTN</name>
<dbReference type="GO" id="GO:0003677">
    <property type="term" value="F:DNA binding"/>
    <property type="evidence" value="ECO:0007669"/>
    <property type="project" value="InterPro"/>
</dbReference>
<gene>
    <name evidence="2" type="ORF">F1D05_09485</name>
</gene>
<keyword evidence="3" id="KW-1185">Reference proteome</keyword>
<dbReference type="InterPro" id="IPR010982">
    <property type="entry name" value="Lambda_DNA-bd_dom_sf"/>
</dbReference>
<dbReference type="EMBL" id="CP043661">
    <property type="protein sequence ID" value="QNE18075.1"/>
    <property type="molecule type" value="Genomic_DNA"/>
</dbReference>
<feature type="domain" description="HTH cro/C1-type" evidence="1">
    <location>
        <begin position="15"/>
        <end position="52"/>
    </location>
</feature>
<dbReference type="PROSITE" id="PS50943">
    <property type="entry name" value="HTH_CROC1"/>
    <property type="match status" value="1"/>
</dbReference>